<evidence type="ECO:0000256" key="1">
    <source>
        <dbReference type="SAM" id="Coils"/>
    </source>
</evidence>
<feature type="coiled-coil region" evidence="1">
    <location>
        <begin position="13"/>
        <end position="47"/>
    </location>
</feature>
<dbReference type="AlphaFoldDB" id="A0A1C3XP76"/>
<keyword evidence="1" id="KW-0175">Coiled coil</keyword>
<dbReference type="SUPFAM" id="SSF57997">
    <property type="entry name" value="Tropomyosin"/>
    <property type="match status" value="1"/>
</dbReference>
<name>A0A1C3XP76_9BRAD</name>
<dbReference type="Gene3D" id="1.20.5.340">
    <property type="match status" value="1"/>
</dbReference>
<organism evidence="2 3">
    <name type="scientific">Bradyrhizobium shewense</name>
    <dbReference type="NCBI Taxonomy" id="1761772"/>
    <lineage>
        <taxon>Bacteria</taxon>
        <taxon>Pseudomonadati</taxon>
        <taxon>Pseudomonadota</taxon>
        <taxon>Alphaproteobacteria</taxon>
        <taxon>Hyphomicrobiales</taxon>
        <taxon>Nitrobacteraceae</taxon>
        <taxon>Bradyrhizobium</taxon>
    </lineage>
</organism>
<gene>
    <name evidence="2" type="ORF">GA0061098_1022110</name>
</gene>
<dbReference type="Proteomes" id="UP000199184">
    <property type="component" value="Unassembled WGS sequence"/>
</dbReference>
<evidence type="ECO:0000313" key="2">
    <source>
        <dbReference type="EMBL" id="SCB54029.1"/>
    </source>
</evidence>
<evidence type="ECO:0000313" key="3">
    <source>
        <dbReference type="Proteomes" id="UP000199184"/>
    </source>
</evidence>
<accession>A0A1C3XP76</accession>
<keyword evidence="3" id="KW-1185">Reference proteome</keyword>
<protein>
    <submittedName>
        <fullName evidence="2">Uncharacterized protein</fullName>
    </submittedName>
</protein>
<dbReference type="EMBL" id="FMAI01000022">
    <property type="protein sequence ID" value="SCB54029.1"/>
    <property type="molecule type" value="Genomic_DNA"/>
</dbReference>
<reference evidence="3" key="1">
    <citation type="submission" date="2016-08" db="EMBL/GenBank/DDBJ databases">
        <authorList>
            <person name="Varghese N."/>
            <person name="Submissions Spin"/>
        </authorList>
    </citation>
    <scope>NUCLEOTIDE SEQUENCE [LARGE SCALE GENOMIC DNA]</scope>
    <source>
        <strain evidence="3">ERR11</strain>
    </source>
</reference>
<dbReference type="RefSeq" id="WP_091965500.1">
    <property type="nucleotide sequence ID" value="NZ_FMAI01000022.1"/>
</dbReference>
<proteinExistence type="predicted"/>
<sequence length="84" mass="9522">MSDVTPELMFEALKSIQARLAQVDGKIDEMKQEMLALRTSQNAARQDVTSVFQEIAGVHATLVRHEGRLDRIERRLEFGDAPVR</sequence>